<evidence type="ECO:0000313" key="12">
    <source>
        <dbReference type="Proteomes" id="UP000217895"/>
    </source>
</evidence>
<dbReference type="InterPro" id="IPR008144">
    <property type="entry name" value="Guanylate_kin-like_dom"/>
</dbReference>
<organism evidence="11 12">
    <name type="scientific">Leptolyngbya boryana NIES-2135</name>
    <dbReference type="NCBI Taxonomy" id="1973484"/>
    <lineage>
        <taxon>Bacteria</taxon>
        <taxon>Bacillati</taxon>
        <taxon>Cyanobacteriota</taxon>
        <taxon>Cyanophyceae</taxon>
        <taxon>Leptolyngbyales</taxon>
        <taxon>Leptolyngbyaceae</taxon>
        <taxon>Leptolyngbya group</taxon>
        <taxon>Leptolyngbya</taxon>
    </lineage>
</organism>
<proteinExistence type="inferred from homology"/>
<comment type="similarity">
    <text evidence="1 9">Belongs to the guanylate kinase family.</text>
</comment>
<dbReference type="EC" id="2.7.4.8" evidence="2 9"/>
<dbReference type="InterPro" id="IPR027417">
    <property type="entry name" value="P-loop_NTPase"/>
</dbReference>
<evidence type="ECO:0000256" key="6">
    <source>
        <dbReference type="ARBA" id="ARBA00022777"/>
    </source>
</evidence>
<keyword evidence="4 9" id="KW-0808">Transferase</keyword>
<evidence type="ECO:0000256" key="7">
    <source>
        <dbReference type="ARBA" id="ARBA00022840"/>
    </source>
</evidence>
<dbReference type="PANTHER" id="PTHR23117">
    <property type="entry name" value="GUANYLATE KINASE-RELATED"/>
    <property type="match status" value="1"/>
</dbReference>
<comment type="subcellular location">
    <subcellularLocation>
        <location evidence="9">Cytoplasm</location>
    </subcellularLocation>
</comment>
<evidence type="ECO:0000259" key="10">
    <source>
        <dbReference type="PROSITE" id="PS50052"/>
    </source>
</evidence>
<evidence type="ECO:0000256" key="9">
    <source>
        <dbReference type="HAMAP-Rule" id="MF_00328"/>
    </source>
</evidence>
<comment type="function">
    <text evidence="9">Essential for recycling GMP and indirectly, cGMP.</text>
</comment>
<keyword evidence="6 9" id="KW-0418">Kinase</keyword>
<keyword evidence="5 9" id="KW-0547">Nucleotide-binding</keyword>
<dbReference type="HAMAP" id="MF_00328">
    <property type="entry name" value="Guanylate_kinase"/>
    <property type="match status" value="1"/>
</dbReference>
<sequence length="190" mass="21300">MSKGRLIVLTGPSGVGKGTLLKSLLQRHKDDLFLSVSATTRSPRPGEVDGKNYHFVTRPQFERMVAQGEFLEWAEFAGNCYGTPRKPVEEKIRSGKWVILEIELDGARQIRRSFPSALQIFIAPPSMVELEARIRGRAQDPEAAILRRLQRAWEEIEAAGEFDIQIVNDDLERALGEIEIALFEPVAAVC</sequence>
<dbReference type="Proteomes" id="UP000217895">
    <property type="component" value="Chromosome"/>
</dbReference>
<dbReference type="Gene3D" id="3.30.63.10">
    <property type="entry name" value="Guanylate Kinase phosphate binding domain"/>
    <property type="match status" value="1"/>
</dbReference>
<dbReference type="GO" id="GO:0005524">
    <property type="term" value="F:ATP binding"/>
    <property type="evidence" value="ECO:0007669"/>
    <property type="project" value="UniProtKB-UniRule"/>
</dbReference>
<evidence type="ECO:0000256" key="1">
    <source>
        <dbReference type="ARBA" id="ARBA00005790"/>
    </source>
</evidence>
<evidence type="ECO:0000256" key="5">
    <source>
        <dbReference type="ARBA" id="ARBA00022741"/>
    </source>
</evidence>
<keyword evidence="12" id="KW-1185">Reference proteome</keyword>
<keyword evidence="7 9" id="KW-0067">ATP-binding</keyword>
<dbReference type="GO" id="GO:0004385">
    <property type="term" value="F:GMP kinase activity"/>
    <property type="evidence" value="ECO:0007669"/>
    <property type="project" value="UniProtKB-UniRule"/>
</dbReference>
<dbReference type="SMART" id="SM00072">
    <property type="entry name" value="GuKc"/>
    <property type="match status" value="1"/>
</dbReference>
<dbReference type="EMBL" id="AP018203">
    <property type="protein sequence ID" value="BAY54396.1"/>
    <property type="molecule type" value="Genomic_DNA"/>
</dbReference>
<evidence type="ECO:0000256" key="2">
    <source>
        <dbReference type="ARBA" id="ARBA00012961"/>
    </source>
</evidence>
<reference evidence="11 12" key="1">
    <citation type="submission" date="2017-06" db="EMBL/GenBank/DDBJ databases">
        <title>Genome sequencing of cyanobaciteial culture collection at National Institute for Environmental Studies (NIES).</title>
        <authorList>
            <person name="Hirose Y."/>
            <person name="Shimura Y."/>
            <person name="Fujisawa T."/>
            <person name="Nakamura Y."/>
            <person name="Kawachi M."/>
        </authorList>
    </citation>
    <scope>NUCLEOTIDE SEQUENCE [LARGE SCALE GENOMIC DNA]</scope>
    <source>
        <strain evidence="11 12">NIES-2135</strain>
    </source>
</reference>
<evidence type="ECO:0000256" key="3">
    <source>
        <dbReference type="ARBA" id="ARBA00016296"/>
    </source>
</evidence>
<dbReference type="PROSITE" id="PS50052">
    <property type="entry name" value="GUANYLATE_KINASE_2"/>
    <property type="match status" value="1"/>
</dbReference>
<evidence type="ECO:0000256" key="8">
    <source>
        <dbReference type="ARBA" id="ARBA00030128"/>
    </source>
</evidence>
<evidence type="ECO:0000313" key="11">
    <source>
        <dbReference type="EMBL" id="BAY54396.1"/>
    </source>
</evidence>
<dbReference type="PROSITE" id="PS00856">
    <property type="entry name" value="GUANYLATE_KINASE_1"/>
    <property type="match status" value="1"/>
</dbReference>
<gene>
    <name evidence="9" type="primary">gmk</name>
    <name evidence="11" type="ORF">NIES2135_12130</name>
</gene>
<dbReference type="PANTHER" id="PTHR23117:SF13">
    <property type="entry name" value="GUANYLATE KINASE"/>
    <property type="match status" value="1"/>
</dbReference>
<dbReference type="InterPro" id="IPR017665">
    <property type="entry name" value="Guanylate_kinase"/>
</dbReference>
<dbReference type="Pfam" id="PF00625">
    <property type="entry name" value="Guanylate_kin"/>
    <property type="match status" value="1"/>
</dbReference>
<evidence type="ECO:0000256" key="4">
    <source>
        <dbReference type="ARBA" id="ARBA00022679"/>
    </source>
</evidence>
<name>A0A1Z4JCD8_LEPBY</name>
<dbReference type="AlphaFoldDB" id="A0A1Z4JCD8"/>
<protein>
    <recommendedName>
        <fullName evidence="3 9">Guanylate kinase</fullName>
        <ecNumber evidence="2 9">2.7.4.8</ecNumber>
    </recommendedName>
    <alternativeName>
        <fullName evidence="8 9">GMP kinase</fullName>
    </alternativeName>
</protein>
<dbReference type="CDD" id="cd00071">
    <property type="entry name" value="GMPK"/>
    <property type="match status" value="1"/>
</dbReference>
<dbReference type="SUPFAM" id="SSF52540">
    <property type="entry name" value="P-loop containing nucleoside triphosphate hydrolases"/>
    <property type="match status" value="1"/>
</dbReference>
<feature type="binding site" evidence="9">
    <location>
        <begin position="11"/>
        <end position="18"/>
    </location>
    <ligand>
        <name>ATP</name>
        <dbReference type="ChEBI" id="CHEBI:30616"/>
    </ligand>
</feature>
<keyword evidence="9" id="KW-0963">Cytoplasm</keyword>
<accession>A0A1Z4JCD8</accession>
<dbReference type="Gene3D" id="3.40.50.300">
    <property type="entry name" value="P-loop containing nucleotide triphosphate hydrolases"/>
    <property type="match status" value="1"/>
</dbReference>
<dbReference type="NCBIfam" id="TIGR03263">
    <property type="entry name" value="guanyl_kin"/>
    <property type="match status" value="1"/>
</dbReference>
<dbReference type="InterPro" id="IPR008145">
    <property type="entry name" value="GK/Ca_channel_bsu"/>
</dbReference>
<feature type="domain" description="Guanylate kinase-like" evidence="10">
    <location>
        <begin position="4"/>
        <end position="183"/>
    </location>
</feature>
<dbReference type="GO" id="GO:0005829">
    <property type="term" value="C:cytosol"/>
    <property type="evidence" value="ECO:0007669"/>
    <property type="project" value="TreeGrafter"/>
</dbReference>
<dbReference type="InterPro" id="IPR020590">
    <property type="entry name" value="Guanylate_kinase_CS"/>
</dbReference>
<comment type="catalytic activity">
    <reaction evidence="9">
        <text>GMP + ATP = GDP + ADP</text>
        <dbReference type="Rhea" id="RHEA:20780"/>
        <dbReference type="ChEBI" id="CHEBI:30616"/>
        <dbReference type="ChEBI" id="CHEBI:58115"/>
        <dbReference type="ChEBI" id="CHEBI:58189"/>
        <dbReference type="ChEBI" id="CHEBI:456216"/>
        <dbReference type="EC" id="2.7.4.8"/>
    </reaction>
</comment>
<dbReference type="FunFam" id="3.30.63.10:FF:000002">
    <property type="entry name" value="Guanylate kinase 1"/>
    <property type="match status" value="1"/>
</dbReference>